<dbReference type="InterPro" id="IPR036890">
    <property type="entry name" value="HATPase_C_sf"/>
</dbReference>
<dbReference type="EMBL" id="BMMS01000001">
    <property type="protein sequence ID" value="GGO80358.1"/>
    <property type="molecule type" value="Genomic_DNA"/>
</dbReference>
<dbReference type="PANTHER" id="PTHR35526">
    <property type="entry name" value="ANTI-SIGMA-F FACTOR RSBW-RELATED"/>
    <property type="match status" value="1"/>
</dbReference>
<evidence type="ECO:0000313" key="4">
    <source>
        <dbReference type="Proteomes" id="UP000641932"/>
    </source>
</evidence>
<keyword evidence="1" id="KW-0418">Kinase</keyword>
<evidence type="ECO:0000256" key="1">
    <source>
        <dbReference type="ARBA" id="ARBA00022527"/>
    </source>
</evidence>
<dbReference type="CDD" id="cd16936">
    <property type="entry name" value="HATPase_RsbW-like"/>
    <property type="match status" value="1"/>
</dbReference>
<reference evidence="3" key="1">
    <citation type="journal article" date="2014" name="Int. J. Syst. Evol. Microbiol.">
        <title>Complete genome sequence of Corynebacterium casei LMG S-19264T (=DSM 44701T), isolated from a smear-ripened cheese.</title>
        <authorList>
            <consortium name="US DOE Joint Genome Institute (JGI-PGF)"/>
            <person name="Walter F."/>
            <person name="Albersmeier A."/>
            <person name="Kalinowski J."/>
            <person name="Ruckert C."/>
        </authorList>
    </citation>
    <scope>NUCLEOTIDE SEQUENCE</scope>
    <source>
        <strain evidence="3">CGMCC 4.7201</strain>
    </source>
</reference>
<dbReference type="Pfam" id="PF13581">
    <property type="entry name" value="HATPase_c_2"/>
    <property type="match status" value="1"/>
</dbReference>
<organism evidence="3 4">
    <name type="scientific">Wenjunlia tyrosinilytica</name>
    <dbReference type="NCBI Taxonomy" id="1544741"/>
    <lineage>
        <taxon>Bacteria</taxon>
        <taxon>Bacillati</taxon>
        <taxon>Actinomycetota</taxon>
        <taxon>Actinomycetes</taxon>
        <taxon>Kitasatosporales</taxon>
        <taxon>Streptomycetaceae</taxon>
        <taxon>Wenjunlia</taxon>
    </lineage>
</organism>
<comment type="caution">
    <text evidence="3">The sequence shown here is derived from an EMBL/GenBank/DDBJ whole genome shotgun (WGS) entry which is preliminary data.</text>
</comment>
<evidence type="ECO:0000313" key="3">
    <source>
        <dbReference type="EMBL" id="GGO80358.1"/>
    </source>
</evidence>
<dbReference type="PANTHER" id="PTHR35526:SF3">
    <property type="entry name" value="ANTI-SIGMA-F FACTOR RSBW"/>
    <property type="match status" value="1"/>
</dbReference>
<sequence length="194" mass="20722">MAIPMTPPSSVDEPLPKGGVGERGLVEPAWRDLRPDRFGSQVLYRAASLRLDGTRADAARQGRLLATAALADWRLWPVQSDAVLCVSELVGNAKRHAVRPVIGSADDRRVSVGLWCRSGELLLGVGDYDAHMPRLPVEGDDPSLMDEGGRGLRMVAALSDGLFCKRAAHGGKVVLCRFVLARYGLRPCAVGGAA</sequence>
<dbReference type="Proteomes" id="UP000641932">
    <property type="component" value="Unassembled WGS sequence"/>
</dbReference>
<keyword evidence="1" id="KW-0808">Transferase</keyword>
<proteinExistence type="predicted"/>
<dbReference type="GO" id="GO:0004674">
    <property type="term" value="F:protein serine/threonine kinase activity"/>
    <property type="evidence" value="ECO:0007669"/>
    <property type="project" value="UniProtKB-KW"/>
</dbReference>
<protein>
    <recommendedName>
        <fullName evidence="2">Histidine kinase/HSP90-like ATPase domain-containing protein</fullName>
    </recommendedName>
</protein>
<dbReference type="RefSeq" id="WP_189129505.1">
    <property type="nucleotide sequence ID" value="NZ_BMMS01000001.1"/>
</dbReference>
<dbReference type="InterPro" id="IPR050267">
    <property type="entry name" value="Anti-sigma-factor_SerPK"/>
</dbReference>
<dbReference type="Gene3D" id="3.30.565.10">
    <property type="entry name" value="Histidine kinase-like ATPase, C-terminal domain"/>
    <property type="match status" value="1"/>
</dbReference>
<reference evidence="3" key="2">
    <citation type="submission" date="2020-09" db="EMBL/GenBank/DDBJ databases">
        <authorList>
            <person name="Sun Q."/>
            <person name="Zhou Y."/>
        </authorList>
    </citation>
    <scope>NUCLEOTIDE SEQUENCE</scope>
    <source>
        <strain evidence="3">CGMCC 4.7201</strain>
    </source>
</reference>
<gene>
    <name evidence="3" type="ORF">GCM10012280_02080</name>
</gene>
<accession>A0A917ZBU7</accession>
<feature type="domain" description="Histidine kinase/HSP90-like ATPase" evidence="2">
    <location>
        <begin position="57"/>
        <end position="175"/>
    </location>
</feature>
<keyword evidence="1" id="KW-0723">Serine/threonine-protein kinase</keyword>
<name>A0A917ZBU7_9ACTN</name>
<evidence type="ECO:0000259" key="2">
    <source>
        <dbReference type="Pfam" id="PF13581"/>
    </source>
</evidence>
<dbReference type="InterPro" id="IPR003594">
    <property type="entry name" value="HATPase_dom"/>
</dbReference>
<dbReference type="SUPFAM" id="SSF55874">
    <property type="entry name" value="ATPase domain of HSP90 chaperone/DNA topoisomerase II/histidine kinase"/>
    <property type="match status" value="1"/>
</dbReference>
<dbReference type="AlphaFoldDB" id="A0A917ZBU7"/>
<keyword evidence="4" id="KW-1185">Reference proteome</keyword>